<dbReference type="EMBL" id="FUWG01000019">
    <property type="protein sequence ID" value="SJZ73823.1"/>
    <property type="molecule type" value="Genomic_DNA"/>
</dbReference>
<reference evidence="2 3" key="1">
    <citation type="submission" date="2017-02" db="EMBL/GenBank/DDBJ databases">
        <authorList>
            <person name="Peterson S.W."/>
        </authorList>
    </citation>
    <scope>NUCLEOTIDE SEQUENCE [LARGE SCALE GENOMIC DNA]</scope>
    <source>
        <strain evidence="2 3">ATCC BAA-908</strain>
    </source>
</reference>
<keyword evidence="3" id="KW-1185">Reference proteome</keyword>
<dbReference type="InterPro" id="IPR024499">
    <property type="entry name" value="Mbeg1-like"/>
</dbReference>
<organism evidence="2 3">
    <name type="scientific">Treponema porcinum</name>
    <dbReference type="NCBI Taxonomy" id="261392"/>
    <lineage>
        <taxon>Bacteria</taxon>
        <taxon>Pseudomonadati</taxon>
        <taxon>Spirochaetota</taxon>
        <taxon>Spirochaetia</taxon>
        <taxon>Spirochaetales</taxon>
        <taxon>Treponemataceae</taxon>
        <taxon>Treponema</taxon>
    </lineage>
</organism>
<dbReference type="Proteomes" id="UP000190423">
    <property type="component" value="Unassembled WGS sequence"/>
</dbReference>
<name>A0A1T4N3K0_TREPO</name>
<accession>A0A1T4N3K0</accession>
<evidence type="ECO:0008006" key="4">
    <source>
        <dbReference type="Google" id="ProtNLM"/>
    </source>
</evidence>
<dbReference type="OrthoDB" id="9769481at2"/>
<sequence>MSNILDYIVWRGDLSFEESAFNEIDALILCQISYLNFDGLLADGDFSKKVTLSELAGLFKKSADFEKRCDTGLLINRLTVKLMFDAAASRRFGGVGVTGYVSIIDLKNEEQFSAVTYLPQEKMNFIAYRGTDDTIVGWKEDFNLAILDEVPAQKDAVKYLDKAMSVLKGSFVVGGHSKGGNLAVYACSKACETEKKRIELIYNMDGPGFSEKRLHSQEFYSVIPKVRSYYPHFSIVGMLFDHAGSYSVVESDESGIMQHDPFSWHLLGCRYVVLDGFDDTSRFFHDTFNTWISQMPPEQRETFVETLFSIIQATDARTNSEIEQNIVENSVKIIRAIHGLDPELKDGLYKTLKMLFHIAHKRLPTFAELFERSELRNNARNAGRKVRSAAGKIKERAGSISRR</sequence>
<protein>
    <recommendedName>
        <fullName evidence="4">DUF2974 domain-containing protein</fullName>
    </recommendedName>
</protein>
<evidence type="ECO:0000313" key="3">
    <source>
        <dbReference type="Proteomes" id="UP000190423"/>
    </source>
</evidence>
<dbReference type="Pfam" id="PF11187">
    <property type="entry name" value="Mbeg1-like"/>
    <property type="match status" value="1"/>
</dbReference>
<proteinExistence type="predicted"/>
<dbReference type="InterPro" id="IPR029058">
    <property type="entry name" value="AB_hydrolase_fold"/>
</dbReference>
<evidence type="ECO:0000256" key="1">
    <source>
        <dbReference type="SAM" id="MobiDB-lite"/>
    </source>
</evidence>
<dbReference type="STRING" id="261392.SAMN02745149_02169"/>
<dbReference type="GeneID" id="78317437"/>
<dbReference type="SUPFAM" id="SSF53474">
    <property type="entry name" value="alpha/beta-Hydrolases"/>
    <property type="match status" value="1"/>
</dbReference>
<dbReference type="AlphaFoldDB" id="A0A1T4N3K0"/>
<gene>
    <name evidence="2" type="ORF">SAMN02745149_02169</name>
</gene>
<evidence type="ECO:0000313" key="2">
    <source>
        <dbReference type="EMBL" id="SJZ73823.1"/>
    </source>
</evidence>
<dbReference type="RefSeq" id="WP_143593352.1">
    <property type="nucleotide sequence ID" value="NZ_FUWG01000019.1"/>
</dbReference>
<feature type="region of interest" description="Disordered" evidence="1">
    <location>
        <begin position="381"/>
        <end position="403"/>
    </location>
</feature>